<dbReference type="WBParaSite" id="ACRNAN_scaffold1671.g20440.t2">
    <property type="protein sequence ID" value="ACRNAN_scaffold1671.g20440.t2"/>
    <property type="gene ID" value="ACRNAN_scaffold1671.g20440"/>
</dbReference>
<dbReference type="SUPFAM" id="SSF57501">
    <property type="entry name" value="Cystine-knot cytokines"/>
    <property type="match status" value="1"/>
</dbReference>
<keyword evidence="4" id="KW-0732">Signal</keyword>
<protein>
    <submittedName>
        <fullName evidence="6">Uncharacterized protein</fullName>
    </submittedName>
</protein>
<evidence type="ECO:0000256" key="3">
    <source>
        <dbReference type="ARBA" id="ARBA00022525"/>
    </source>
</evidence>
<evidence type="ECO:0000256" key="2">
    <source>
        <dbReference type="ARBA" id="ARBA00007236"/>
    </source>
</evidence>
<name>A0A914CZH7_9BILA</name>
<sequence length="213" mass="24354">MQLNNFISTIRLYLPSFIFISNFLLISCRQYSVKEECFHRYANSDHHQSLSEWIHRKNASHYTPIAPSYQQALLKLQMEGLTHGTQVTSGASSCNARRLRSISSDTPLRERALCNFEYVLNYNPKRIPAALTEVKCSCKRPSVGITKNHVFECEPLRYQVRVLMFDDACNTFNEHMETISLACIPVLELQARGTSDTAESFNMQPIQADIPSK</sequence>
<accession>A0A914CZH7</accession>
<dbReference type="InterPro" id="IPR029034">
    <property type="entry name" value="Cystine-knot_cytokine"/>
</dbReference>
<dbReference type="AlphaFoldDB" id="A0A914CZH7"/>
<proteinExistence type="inferred from homology"/>
<comment type="subcellular location">
    <subcellularLocation>
        <location evidence="1">Secreted</location>
    </subcellularLocation>
</comment>
<comment type="similarity">
    <text evidence="2">Belongs to the IL-17 family.</text>
</comment>
<dbReference type="GO" id="GO:0005125">
    <property type="term" value="F:cytokine activity"/>
    <property type="evidence" value="ECO:0007669"/>
    <property type="project" value="InterPro"/>
</dbReference>
<evidence type="ECO:0000256" key="1">
    <source>
        <dbReference type="ARBA" id="ARBA00004613"/>
    </source>
</evidence>
<evidence type="ECO:0000313" key="6">
    <source>
        <dbReference type="WBParaSite" id="ACRNAN_scaffold1671.g20440.t2"/>
    </source>
</evidence>
<evidence type="ECO:0000256" key="4">
    <source>
        <dbReference type="ARBA" id="ARBA00022729"/>
    </source>
</evidence>
<keyword evidence="3" id="KW-0964">Secreted</keyword>
<dbReference type="Gene3D" id="2.10.90.10">
    <property type="entry name" value="Cystine-knot cytokines"/>
    <property type="match status" value="1"/>
</dbReference>
<evidence type="ECO:0000313" key="5">
    <source>
        <dbReference type="Proteomes" id="UP000887540"/>
    </source>
</evidence>
<organism evidence="5 6">
    <name type="scientific">Acrobeloides nanus</name>
    <dbReference type="NCBI Taxonomy" id="290746"/>
    <lineage>
        <taxon>Eukaryota</taxon>
        <taxon>Metazoa</taxon>
        <taxon>Ecdysozoa</taxon>
        <taxon>Nematoda</taxon>
        <taxon>Chromadorea</taxon>
        <taxon>Rhabditida</taxon>
        <taxon>Tylenchina</taxon>
        <taxon>Cephalobomorpha</taxon>
        <taxon>Cephaloboidea</taxon>
        <taxon>Cephalobidae</taxon>
        <taxon>Acrobeloides</taxon>
    </lineage>
</organism>
<dbReference type="Proteomes" id="UP000887540">
    <property type="component" value="Unplaced"/>
</dbReference>
<dbReference type="Pfam" id="PF06083">
    <property type="entry name" value="IL17"/>
    <property type="match status" value="1"/>
</dbReference>
<dbReference type="InterPro" id="IPR010345">
    <property type="entry name" value="IL-17_fam"/>
</dbReference>
<reference evidence="6" key="1">
    <citation type="submission" date="2022-11" db="UniProtKB">
        <authorList>
            <consortium name="WormBaseParasite"/>
        </authorList>
    </citation>
    <scope>IDENTIFICATION</scope>
</reference>
<keyword evidence="5" id="KW-1185">Reference proteome</keyword>
<dbReference type="GO" id="GO:0005576">
    <property type="term" value="C:extracellular region"/>
    <property type="evidence" value="ECO:0007669"/>
    <property type="project" value="UniProtKB-SubCell"/>
</dbReference>